<feature type="transmembrane region" description="Helical" evidence="9">
    <location>
        <begin position="53"/>
        <end position="74"/>
    </location>
</feature>
<dbReference type="InterPro" id="IPR000276">
    <property type="entry name" value="GPCR_Rhodpsn"/>
</dbReference>
<keyword evidence="2 9" id="KW-0812">Transmembrane</keyword>
<evidence type="ECO:0000256" key="9">
    <source>
        <dbReference type="SAM" id="Phobius"/>
    </source>
</evidence>
<dbReference type="CDD" id="cd14982">
    <property type="entry name" value="7tmA_purinoceptor-like"/>
    <property type="match status" value="1"/>
</dbReference>
<feature type="transmembrane region" description="Helical" evidence="9">
    <location>
        <begin position="226"/>
        <end position="251"/>
    </location>
</feature>
<dbReference type="InterPro" id="IPR017452">
    <property type="entry name" value="GPCR_Rhodpsn_7TM"/>
</dbReference>
<dbReference type="InterPro" id="IPR047160">
    <property type="entry name" value="GP183-like"/>
</dbReference>
<keyword evidence="3 9" id="KW-1133">Transmembrane helix</keyword>
<evidence type="ECO:0000256" key="8">
    <source>
        <dbReference type="ARBA" id="ARBA00023224"/>
    </source>
</evidence>
<feature type="transmembrane region" description="Helical" evidence="9">
    <location>
        <begin position="94"/>
        <end position="111"/>
    </location>
</feature>
<evidence type="ECO:0000256" key="1">
    <source>
        <dbReference type="ARBA" id="ARBA00004141"/>
    </source>
</evidence>
<comment type="subcellular location">
    <subcellularLocation>
        <location evidence="1">Membrane</location>
        <topology evidence="1">Multi-pass membrane protein</topology>
    </subcellularLocation>
</comment>
<protein>
    <recommendedName>
        <fullName evidence="10">G-protein coupled receptors family 1 profile domain-containing protein</fullName>
    </recommendedName>
</protein>
<reference evidence="11" key="1">
    <citation type="submission" date="2025-08" db="UniProtKB">
        <authorList>
            <consortium name="Ensembl"/>
        </authorList>
    </citation>
    <scope>IDENTIFICATION</scope>
</reference>
<dbReference type="GO" id="GO:0016020">
    <property type="term" value="C:membrane"/>
    <property type="evidence" value="ECO:0007669"/>
    <property type="project" value="UniProtKB-SubCell"/>
</dbReference>
<evidence type="ECO:0000256" key="3">
    <source>
        <dbReference type="ARBA" id="ARBA00022989"/>
    </source>
</evidence>
<dbReference type="Ensembl" id="ENSLLET00000037184.1">
    <property type="protein sequence ID" value="ENSLLEP00000035819.1"/>
    <property type="gene ID" value="ENSLLEG00000022682.1"/>
</dbReference>
<accession>A0A8C5QCQ0</accession>
<evidence type="ECO:0000313" key="12">
    <source>
        <dbReference type="Proteomes" id="UP000694569"/>
    </source>
</evidence>
<dbReference type="FunFam" id="1.20.1070.10:FF:000017">
    <property type="entry name" value="lysophosphatidic acid receptor 4"/>
    <property type="match status" value="1"/>
</dbReference>
<evidence type="ECO:0000259" key="10">
    <source>
        <dbReference type="PROSITE" id="PS50262"/>
    </source>
</evidence>
<keyword evidence="8" id="KW-0807">Transducer</keyword>
<reference evidence="11" key="2">
    <citation type="submission" date="2025-09" db="UniProtKB">
        <authorList>
            <consortium name="Ensembl"/>
        </authorList>
    </citation>
    <scope>IDENTIFICATION</scope>
</reference>
<dbReference type="PANTHER" id="PTHR24237">
    <property type="entry name" value="G-PROTEIN COUPLED RECEPTOR"/>
    <property type="match status" value="1"/>
</dbReference>
<keyword evidence="4" id="KW-0297">G-protein coupled receptor</keyword>
<dbReference type="PROSITE" id="PS50262">
    <property type="entry name" value="G_PROTEIN_RECEP_F1_2"/>
    <property type="match status" value="1"/>
</dbReference>
<dbReference type="OrthoDB" id="5960344at2759"/>
<dbReference type="GO" id="GO:0004930">
    <property type="term" value="F:G protein-coupled receptor activity"/>
    <property type="evidence" value="ECO:0007669"/>
    <property type="project" value="UniProtKB-KW"/>
</dbReference>
<dbReference type="PRINTS" id="PR01157">
    <property type="entry name" value="P2YPURNOCPTR"/>
</dbReference>
<dbReference type="GeneTree" id="ENSGT01150000286937"/>
<feature type="transmembrane region" description="Helical" evidence="9">
    <location>
        <begin position="20"/>
        <end position="41"/>
    </location>
</feature>
<name>A0A8C5QCQ0_9ANUR</name>
<evidence type="ECO:0000256" key="5">
    <source>
        <dbReference type="ARBA" id="ARBA00023136"/>
    </source>
</evidence>
<evidence type="ECO:0000256" key="7">
    <source>
        <dbReference type="ARBA" id="ARBA00023170"/>
    </source>
</evidence>
<dbReference type="AlphaFoldDB" id="A0A8C5QCQ0"/>
<evidence type="ECO:0000256" key="6">
    <source>
        <dbReference type="ARBA" id="ARBA00023157"/>
    </source>
</evidence>
<sequence length="345" mass="39736">MNLNERCNLEAEFQYGFFTVIYSLVFILGMPGNACAMYRLCQRSQRARKSNVYFVNLCVVDLIFICMLPFRIFYHNQGNNWVFGDMACRITGTLFYFNIYLSIGFFTCISLDRYLGVVHPLTYLRLKYSRYPLVLTAVIWLMGCVIVLPLMLGGPLDNTPENTSQIFCFESFSSEIWHNRMIPYNICALIFGFLVPFTVIAVVFPLMVRRICRITTSIHRKVALRIIGFILVVSLICFLPYNITHLFHFLMRLGFIQQCGAARQIYKLRRITLALVSLNSCLNPIVYFIPVLSSGFKVPNVFHSKKEYKICNGTVTQRNVNVTNPVYQQKTALLTVVAKAEWSVV</sequence>
<dbReference type="Gene3D" id="1.20.1070.10">
    <property type="entry name" value="Rhodopsin 7-helix transmembrane proteins"/>
    <property type="match status" value="1"/>
</dbReference>
<dbReference type="PANTHER" id="PTHR24237:SF37">
    <property type="entry name" value="COAGULATION FACTOR II (THROMBIN) RECEPTOR-LIKE 2-RELATED"/>
    <property type="match status" value="1"/>
</dbReference>
<keyword evidence="7" id="KW-0675">Receptor</keyword>
<keyword evidence="6" id="KW-1015">Disulfide bond</keyword>
<feature type="domain" description="G-protein coupled receptors family 1 profile" evidence="10">
    <location>
        <begin position="32"/>
        <end position="287"/>
    </location>
</feature>
<dbReference type="Pfam" id="PF00001">
    <property type="entry name" value="7tm_1"/>
    <property type="match status" value="1"/>
</dbReference>
<evidence type="ECO:0000313" key="11">
    <source>
        <dbReference type="Ensembl" id="ENSLLEP00000035819.1"/>
    </source>
</evidence>
<evidence type="ECO:0000256" key="4">
    <source>
        <dbReference type="ARBA" id="ARBA00023040"/>
    </source>
</evidence>
<organism evidence="11 12">
    <name type="scientific">Leptobrachium leishanense</name>
    <name type="common">Leishan spiny toad</name>
    <dbReference type="NCBI Taxonomy" id="445787"/>
    <lineage>
        <taxon>Eukaryota</taxon>
        <taxon>Metazoa</taxon>
        <taxon>Chordata</taxon>
        <taxon>Craniata</taxon>
        <taxon>Vertebrata</taxon>
        <taxon>Euteleostomi</taxon>
        <taxon>Amphibia</taxon>
        <taxon>Batrachia</taxon>
        <taxon>Anura</taxon>
        <taxon>Pelobatoidea</taxon>
        <taxon>Megophryidae</taxon>
        <taxon>Leptobrachium</taxon>
    </lineage>
</organism>
<dbReference type="SUPFAM" id="SSF81321">
    <property type="entry name" value="Family A G protein-coupled receptor-like"/>
    <property type="match status" value="1"/>
</dbReference>
<evidence type="ECO:0000256" key="2">
    <source>
        <dbReference type="ARBA" id="ARBA00022692"/>
    </source>
</evidence>
<dbReference type="GO" id="GO:0008142">
    <property type="term" value="F:oxysterol binding"/>
    <property type="evidence" value="ECO:0007669"/>
    <property type="project" value="InterPro"/>
</dbReference>
<keyword evidence="5 9" id="KW-0472">Membrane</keyword>
<proteinExistence type="predicted"/>
<keyword evidence="12" id="KW-1185">Reference proteome</keyword>
<feature type="transmembrane region" description="Helical" evidence="9">
    <location>
        <begin position="182"/>
        <end position="206"/>
    </location>
</feature>
<dbReference type="PRINTS" id="PR00237">
    <property type="entry name" value="GPCRRHODOPSN"/>
</dbReference>
<dbReference type="Proteomes" id="UP000694569">
    <property type="component" value="Unplaced"/>
</dbReference>
<feature type="transmembrane region" description="Helical" evidence="9">
    <location>
        <begin position="131"/>
        <end position="152"/>
    </location>
</feature>